<dbReference type="Pfam" id="PF03413">
    <property type="entry name" value="PepSY"/>
    <property type="match status" value="1"/>
</dbReference>
<dbReference type="EMBL" id="CP016786">
    <property type="protein sequence ID" value="ASW43721.1"/>
    <property type="molecule type" value="Genomic_DNA"/>
</dbReference>
<organism evidence="2 3">
    <name type="scientific">Clostridium isatidis</name>
    <dbReference type="NCBI Taxonomy" id="182773"/>
    <lineage>
        <taxon>Bacteria</taxon>
        <taxon>Bacillati</taxon>
        <taxon>Bacillota</taxon>
        <taxon>Clostridia</taxon>
        <taxon>Eubacteriales</taxon>
        <taxon>Clostridiaceae</taxon>
        <taxon>Clostridium</taxon>
    </lineage>
</organism>
<evidence type="ECO:0000313" key="2">
    <source>
        <dbReference type="EMBL" id="ASW43721.1"/>
    </source>
</evidence>
<sequence length="85" mass="9946">MLDYGFRTNCYPVLWDNYWRNYRIDAETAVQIALQHVPGRIAKIELEYDGGLLVYDIDVLTESGLYEIKINANTGQVLKIEREYD</sequence>
<evidence type="ECO:0000259" key="1">
    <source>
        <dbReference type="Pfam" id="PF03413"/>
    </source>
</evidence>
<dbReference type="AlphaFoldDB" id="A0A343JDW3"/>
<evidence type="ECO:0000313" key="3">
    <source>
        <dbReference type="Proteomes" id="UP000264883"/>
    </source>
</evidence>
<dbReference type="RefSeq" id="WP_119865855.1">
    <property type="nucleotide sequence ID" value="NZ_CP016786.1"/>
</dbReference>
<proteinExistence type="predicted"/>
<reference evidence="2 3" key="1">
    <citation type="submission" date="2016-08" db="EMBL/GenBank/DDBJ databases">
        <title>Complete Genome Sequence Of The Indigo Reducing Clostridium isatidis DSM15098.</title>
        <authorList>
            <person name="Little G.T."/>
            <person name="Minton N.P."/>
        </authorList>
    </citation>
    <scope>NUCLEOTIDE SEQUENCE [LARGE SCALE GENOMIC DNA]</scope>
    <source>
        <strain evidence="2 3">DSM 15098</strain>
    </source>
</reference>
<dbReference type="OrthoDB" id="1919149at2"/>
<dbReference type="Gene3D" id="3.10.450.40">
    <property type="match status" value="1"/>
</dbReference>
<protein>
    <submittedName>
        <fullName evidence="2">Peptidase</fullName>
    </submittedName>
</protein>
<keyword evidence="3" id="KW-1185">Reference proteome</keyword>
<gene>
    <name evidence="2" type="ORF">BEN51_09570</name>
</gene>
<dbReference type="Proteomes" id="UP000264883">
    <property type="component" value="Chromosome"/>
</dbReference>
<accession>A0A343JDW3</accession>
<dbReference type="KEGG" id="cia:BEN51_09570"/>
<feature type="domain" description="PepSY" evidence="1">
    <location>
        <begin position="23"/>
        <end position="81"/>
    </location>
</feature>
<dbReference type="InterPro" id="IPR025711">
    <property type="entry name" value="PepSY"/>
</dbReference>
<name>A0A343JDW3_9CLOT</name>